<dbReference type="PROSITE" id="PS50011">
    <property type="entry name" value="PROTEIN_KINASE_DOM"/>
    <property type="match status" value="1"/>
</dbReference>
<dbReference type="Proteomes" id="UP001602119">
    <property type="component" value="Unassembled WGS sequence"/>
</dbReference>
<protein>
    <submittedName>
        <fullName evidence="7">Protein kinase</fullName>
    </submittedName>
</protein>
<evidence type="ECO:0000256" key="1">
    <source>
        <dbReference type="ARBA" id="ARBA00022679"/>
    </source>
</evidence>
<feature type="region of interest" description="Disordered" evidence="5">
    <location>
        <begin position="572"/>
        <end position="741"/>
    </location>
</feature>
<feature type="compositionally biased region" description="Pro residues" evidence="5">
    <location>
        <begin position="438"/>
        <end position="450"/>
    </location>
</feature>
<feature type="region of interest" description="Disordered" evidence="5">
    <location>
        <begin position="198"/>
        <end position="279"/>
    </location>
</feature>
<organism evidence="7 8">
    <name type="scientific">Microtetraspora fusca</name>
    <dbReference type="NCBI Taxonomy" id="1997"/>
    <lineage>
        <taxon>Bacteria</taxon>
        <taxon>Bacillati</taxon>
        <taxon>Actinomycetota</taxon>
        <taxon>Actinomycetes</taxon>
        <taxon>Streptosporangiales</taxon>
        <taxon>Streptosporangiaceae</taxon>
        <taxon>Microtetraspora</taxon>
    </lineage>
</organism>
<dbReference type="GO" id="GO:0016301">
    <property type="term" value="F:kinase activity"/>
    <property type="evidence" value="ECO:0007669"/>
    <property type="project" value="UniProtKB-KW"/>
</dbReference>
<evidence type="ECO:0000256" key="5">
    <source>
        <dbReference type="SAM" id="MobiDB-lite"/>
    </source>
</evidence>
<dbReference type="PANTHER" id="PTHR43289:SF34">
    <property type="entry name" value="SERINE_THREONINE-PROTEIN KINASE YBDM-RELATED"/>
    <property type="match status" value="1"/>
</dbReference>
<feature type="compositionally biased region" description="Basic and acidic residues" evidence="5">
    <location>
        <begin position="639"/>
        <end position="648"/>
    </location>
</feature>
<dbReference type="CDD" id="cd14014">
    <property type="entry name" value="STKc_PknB_like"/>
    <property type="match status" value="1"/>
</dbReference>
<dbReference type="Pfam" id="PF00069">
    <property type="entry name" value="Pkinase"/>
    <property type="match status" value="1"/>
</dbReference>
<keyword evidence="3 7" id="KW-0418">Kinase</keyword>
<sequence length="842" mass="85337">MGEMLPLLPDDPEQVGGYALCGRLGEGPRGVTYLGRPSPEAEAFVVKLMHPRPSADAEARDRLVQELTEAKGLSGSHAVPPVEAGWLGDRPYVVRGYVKGASLQETVRADGPLEADALERLALGTLTALTAIHAAGLVHRGITPDNMLIGTDGPRVSDIGLGGSDGAYRAPEQVRGEPGDARSDLFSWAASIAYATTGTVPGGSAPEGASSGPDATEKPVSSTPGGPDASPAESGPSPEATVNLREAIAAAKAAATEKPSSATPDDPDASPAEGDPSPEATVNLREAIAAAKAAGAPGPAAGPGGAPTLDAVPQPLRRVLLACLSPDPAARPTARNAMLRLLGEDDATPTPSTDVAVAGTPMPGGPVAGVVLPAQQPFPGPNGGQPWGAPPMPGAVPSAHGPHQNGPHSNGPHGNPMAGPGQVWQGPPAQRPAAPVWGAPPLPNQAPPHPKAGGTTLQDQGAPRRKGPSVGLAASLAAVLALSVGGVWAAGHYAGSTSFDRTAAEGSAESKHAAAAPGEAIPSAGTTGKQQQPQTQVTVPWASTPDPDATGVFPLTLPTDWVDETPAPTVTATLPNIPITPPTVPTWQPPATSAPTAAGTPTAVETTDAAETPAARPSRTRRPRPSPSPTTEPPAPTDKPTETREPVPDRTTPAPEPSPTPTKRPDPEPTRTRRPDPEPTPTRRPEPPTPTRQPAPEPTRVIAPPPTRKVDPEPTKTQAPEPPPAKPAEARNPYTPQQVCNTGGHGSGFYVQRSASFDGGTVYQLYSTSSGYNCVVAMKTADVGKASSIWAKLEVQGGGVANDSGSFEYYAGPVMLSGKGQCVRFSGGAGSSSGGGDWANCG</sequence>
<dbReference type="InterPro" id="IPR011009">
    <property type="entry name" value="Kinase-like_dom_sf"/>
</dbReference>
<evidence type="ECO:0000256" key="3">
    <source>
        <dbReference type="ARBA" id="ARBA00022777"/>
    </source>
</evidence>
<dbReference type="SUPFAM" id="SSF56112">
    <property type="entry name" value="Protein kinase-like (PK-like)"/>
    <property type="match status" value="1"/>
</dbReference>
<dbReference type="PANTHER" id="PTHR43289">
    <property type="entry name" value="MITOGEN-ACTIVATED PROTEIN KINASE KINASE KINASE 20-RELATED"/>
    <property type="match status" value="1"/>
</dbReference>
<gene>
    <name evidence="7" type="ORF">ACFY05_09180</name>
</gene>
<evidence type="ECO:0000313" key="8">
    <source>
        <dbReference type="Proteomes" id="UP001602119"/>
    </source>
</evidence>
<feature type="compositionally biased region" description="Basic and acidic residues" evidence="5">
    <location>
        <begin position="172"/>
        <end position="181"/>
    </location>
</feature>
<comment type="caution">
    <text evidence="7">The sequence shown here is derived from an EMBL/GenBank/DDBJ whole genome shotgun (WGS) entry which is preliminary data.</text>
</comment>
<dbReference type="Gene3D" id="3.30.200.20">
    <property type="entry name" value="Phosphorylase Kinase, domain 1"/>
    <property type="match status" value="1"/>
</dbReference>
<feature type="compositionally biased region" description="Pro residues" evidence="5">
    <location>
        <begin position="625"/>
        <end position="637"/>
    </location>
</feature>
<keyword evidence="4" id="KW-0067">ATP-binding</keyword>
<feature type="region of interest" description="Disordered" evidence="5">
    <location>
        <begin position="160"/>
        <end position="181"/>
    </location>
</feature>
<feature type="region of interest" description="Disordered" evidence="5">
    <location>
        <begin position="376"/>
        <end position="468"/>
    </location>
</feature>
<feature type="compositionally biased region" description="Low complexity" evidence="5">
    <location>
        <begin position="513"/>
        <end position="540"/>
    </location>
</feature>
<evidence type="ECO:0000313" key="7">
    <source>
        <dbReference type="EMBL" id="MFF4773015.1"/>
    </source>
</evidence>
<accession>A0ABW6V130</accession>
<reference evidence="7 8" key="1">
    <citation type="submission" date="2024-10" db="EMBL/GenBank/DDBJ databases">
        <title>The Natural Products Discovery Center: Release of the First 8490 Sequenced Strains for Exploring Actinobacteria Biosynthetic Diversity.</title>
        <authorList>
            <person name="Kalkreuter E."/>
            <person name="Kautsar S.A."/>
            <person name="Yang D."/>
            <person name="Bader C.D."/>
            <person name="Teijaro C.N."/>
            <person name="Fluegel L."/>
            <person name="Davis C.M."/>
            <person name="Simpson J.R."/>
            <person name="Lauterbach L."/>
            <person name="Steele A.D."/>
            <person name="Gui C."/>
            <person name="Meng S."/>
            <person name="Li G."/>
            <person name="Viehrig K."/>
            <person name="Ye F."/>
            <person name="Su P."/>
            <person name="Kiefer A.F."/>
            <person name="Nichols A."/>
            <person name="Cepeda A.J."/>
            <person name="Yan W."/>
            <person name="Fan B."/>
            <person name="Jiang Y."/>
            <person name="Adhikari A."/>
            <person name="Zheng C.-J."/>
            <person name="Schuster L."/>
            <person name="Cowan T.M."/>
            <person name="Smanski M.J."/>
            <person name="Chevrette M.G."/>
            <person name="De Carvalho L.P.S."/>
            <person name="Shen B."/>
        </authorList>
    </citation>
    <scope>NUCLEOTIDE SEQUENCE [LARGE SCALE GENOMIC DNA]</scope>
    <source>
        <strain evidence="7 8">NPDC001281</strain>
    </source>
</reference>
<feature type="compositionally biased region" description="Low complexity" evidence="5">
    <location>
        <begin position="202"/>
        <end position="214"/>
    </location>
</feature>
<keyword evidence="2" id="KW-0547">Nucleotide-binding</keyword>
<feature type="compositionally biased region" description="Pro residues" evidence="5">
    <location>
        <begin position="687"/>
        <end position="707"/>
    </location>
</feature>
<evidence type="ECO:0000256" key="4">
    <source>
        <dbReference type="ARBA" id="ARBA00022840"/>
    </source>
</evidence>
<dbReference type="InterPro" id="IPR000719">
    <property type="entry name" value="Prot_kinase_dom"/>
</dbReference>
<dbReference type="RefSeq" id="WP_387341471.1">
    <property type="nucleotide sequence ID" value="NZ_JBIAXI010000005.1"/>
</dbReference>
<feature type="region of interest" description="Disordered" evidence="5">
    <location>
        <begin position="504"/>
        <end position="553"/>
    </location>
</feature>
<feature type="compositionally biased region" description="Pro residues" evidence="5">
    <location>
        <begin position="578"/>
        <end position="588"/>
    </location>
</feature>
<dbReference type="EMBL" id="JBIAXI010000005">
    <property type="protein sequence ID" value="MFF4773015.1"/>
    <property type="molecule type" value="Genomic_DNA"/>
</dbReference>
<feature type="compositionally biased region" description="Low complexity" evidence="5">
    <location>
        <begin position="589"/>
        <end position="617"/>
    </location>
</feature>
<dbReference type="Gene3D" id="1.10.510.10">
    <property type="entry name" value="Transferase(Phosphotransferase) domain 1"/>
    <property type="match status" value="1"/>
</dbReference>
<proteinExistence type="predicted"/>
<evidence type="ECO:0000256" key="2">
    <source>
        <dbReference type="ARBA" id="ARBA00022741"/>
    </source>
</evidence>
<keyword evidence="1" id="KW-0808">Transferase</keyword>
<keyword evidence="8" id="KW-1185">Reference proteome</keyword>
<evidence type="ECO:0000259" key="6">
    <source>
        <dbReference type="PROSITE" id="PS50011"/>
    </source>
</evidence>
<feature type="compositionally biased region" description="Basic and acidic residues" evidence="5">
    <location>
        <begin position="663"/>
        <end position="686"/>
    </location>
</feature>
<feature type="compositionally biased region" description="Low complexity" evidence="5">
    <location>
        <begin position="246"/>
        <end position="264"/>
    </location>
</feature>
<dbReference type="SMART" id="SM00220">
    <property type="entry name" value="S_TKc"/>
    <property type="match status" value="1"/>
</dbReference>
<feature type="domain" description="Protein kinase" evidence="6">
    <location>
        <begin position="18"/>
        <end position="342"/>
    </location>
</feature>
<name>A0ABW6V130_MICFU</name>